<dbReference type="EMBL" id="JAUESC010000001">
    <property type="protein sequence ID" value="KAK0606974.1"/>
    <property type="molecule type" value="Genomic_DNA"/>
</dbReference>
<comment type="caution">
    <text evidence="3">The sequence shown here is derived from an EMBL/GenBank/DDBJ whole genome shotgun (WGS) entry which is preliminary data.</text>
</comment>
<keyword evidence="4" id="KW-1185">Reference proteome</keyword>
<accession>A0AA39TLP7</accession>
<evidence type="ECO:0000259" key="2">
    <source>
        <dbReference type="PROSITE" id="PS50102"/>
    </source>
</evidence>
<reference evidence="3" key="2">
    <citation type="submission" date="2023-06" db="EMBL/GenBank/DDBJ databases">
        <authorList>
            <person name="Swenson N.G."/>
            <person name="Wegrzyn J.L."/>
            <person name="Mcevoy S.L."/>
        </authorList>
    </citation>
    <scope>NUCLEOTIDE SEQUENCE</scope>
    <source>
        <strain evidence="3">NS2018</strain>
        <tissue evidence="3">Leaf</tissue>
    </source>
</reference>
<dbReference type="InterPro" id="IPR035979">
    <property type="entry name" value="RBD_domain_sf"/>
</dbReference>
<dbReference type="Gene3D" id="3.30.70.330">
    <property type="match status" value="1"/>
</dbReference>
<reference evidence="3" key="1">
    <citation type="journal article" date="2022" name="Plant J.">
        <title>Strategies of tolerance reflected in two North American maple genomes.</title>
        <authorList>
            <person name="McEvoy S.L."/>
            <person name="Sezen U.U."/>
            <person name="Trouern-Trend A."/>
            <person name="McMahon S.M."/>
            <person name="Schaberg P.G."/>
            <person name="Yang J."/>
            <person name="Wegrzyn J.L."/>
            <person name="Swenson N.G."/>
        </authorList>
    </citation>
    <scope>NUCLEOTIDE SEQUENCE</scope>
    <source>
        <strain evidence="3">NS2018</strain>
    </source>
</reference>
<gene>
    <name evidence="3" type="ORF">LWI29_007160</name>
</gene>
<dbReference type="Proteomes" id="UP001168877">
    <property type="component" value="Unassembled WGS sequence"/>
</dbReference>
<evidence type="ECO:0000313" key="3">
    <source>
        <dbReference type="EMBL" id="KAK0606974.1"/>
    </source>
</evidence>
<dbReference type="PROSITE" id="PS50102">
    <property type="entry name" value="RRM"/>
    <property type="match status" value="1"/>
</dbReference>
<feature type="domain" description="RRM" evidence="2">
    <location>
        <begin position="24"/>
        <end position="91"/>
    </location>
</feature>
<dbReference type="AlphaFoldDB" id="A0AA39TLP7"/>
<evidence type="ECO:0000256" key="1">
    <source>
        <dbReference type="PROSITE-ProRule" id="PRU00176"/>
    </source>
</evidence>
<organism evidence="3 4">
    <name type="scientific">Acer saccharum</name>
    <name type="common">Sugar maple</name>
    <dbReference type="NCBI Taxonomy" id="4024"/>
    <lineage>
        <taxon>Eukaryota</taxon>
        <taxon>Viridiplantae</taxon>
        <taxon>Streptophyta</taxon>
        <taxon>Embryophyta</taxon>
        <taxon>Tracheophyta</taxon>
        <taxon>Spermatophyta</taxon>
        <taxon>Magnoliopsida</taxon>
        <taxon>eudicotyledons</taxon>
        <taxon>Gunneridae</taxon>
        <taxon>Pentapetalae</taxon>
        <taxon>rosids</taxon>
        <taxon>malvids</taxon>
        <taxon>Sapindales</taxon>
        <taxon>Sapindaceae</taxon>
        <taxon>Hippocastanoideae</taxon>
        <taxon>Acereae</taxon>
        <taxon>Acer</taxon>
    </lineage>
</organism>
<keyword evidence="1" id="KW-0694">RNA-binding</keyword>
<dbReference type="SUPFAM" id="SSF54928">
    <property type="entry name" value="RNA-binding domain, RBD"/>
    <property type="match status" value="1"/>
</dbReference>
<dbReference type="InterPro" id="IPR012677">
    <property type="entry name" value="Nucleotide-bd_a/b_plait_sf"/>
</dbReference>
<dbReference type="Pfam" id="PF00076">
    <property type="entry name" value="RRM_1"/>
    <property type="match status" value="1"/>
</dbReference>
<dbReference type="InterPro" id="IPR000504">
    <property type="entry name" value="RRM_dom"/>
</dbReference>
<dbReference type="CDD" id="cd00590">
    <property type="entry name" value="RRM_SF"/>
    <property type="match status" value="1"/>
</dbReference>
<proteinExistence type="predicted"/>
<dbReference type="GO" id="GO:0003723">
    <property type="term" value="F:RNA binding"/>
    <property type="evidence" value="ECO:0007669"/>
    <property type="project" value="UniProtKB-UniRule"/>
</dbReference>
<evidence type="ECO:0000313" key="4">
    <source>
        <dbReference type="Proteomes" id="UP001168877"/>
    </source>
</evidence>
<name>A0AA39TLP7_ACESA</name>
<dbReference type="SMART" id="SM00360">
    <property type="entry name" value="RRM"/>
    <property type="match status" value="1"/>
</dbReference>
<sequence length="91" mass="10423">MYARERGFGRQVKEVRRDFRDSLFSIFMDNLSLKVDVSGLWGIFKVFGKVRDVFLSSGSNSRKSVFAFIQFATSEEAQKVAKLTNGMHVYS</sequence>
<protein>
    <recommendedName>
        <fullName evidence="2">RRM domain-containing protein</fullName>
    </recommendedName>
</protein>